<dbReference type="Pfam" id="PF13715">
    <property type="entry name" value="CarbopepD_reg_2"/>
    <property type="match status" value="1"/>
</dbReference>
<dbReference type="Gene3D" id="2.170.130.10">
    <property type="entry name" value="TonB-dependent receptor, plug domain"/>
    <property type="match status" value="1"/>
</dbReference>
<keyword evidence="5 9" id="KW-0798">TonB box</keyword>
<evidence type="ECO:0000256" key="5">
    <source>
        <dbReference type="ARBA" id="ARBA00023077"/>
    </source>
</evidence>
<sequence length="1047" mass="115604">MTNDLNIPSFRKTMFAGMATLFLSVGIVQANPVSAGEGITEKLLLSQQAKVIVTGTVKDAQGPVIGANVVEKGTTNGTVTDMEGRFSLQVSPGAVLTVSYIGYIEQSIPVNGKNSFMIQLKEDSQALDEVVVVGYGTQKKVNMTGAVSSVDMSKMVDSRPITSLSAGLSGMAAGVSVTQGSGGRPGNDGATIRVRGQGTLNNSDPLVVIDGVPGSMNDINPQDVESISVLKDAASSAIYGSRAANGVILITTRKGKTGGSRISYNGYVTMQQVAHRMDLVTNYADYMELFNEGERNSNLPAPFSQEKIDEWRAAGNSDPVKYPNSDWQDAAFKTGWLQNHTISITGGSDKIHYFISGNYLKNPGIMENSGYDRYSARVNLDAEVKEWFTIGVNAYGYRGKEDLGLIQTEGTGSLFYTHLQATTPGMCFQAPDGRYGGVNNPEDDAQSGTNNILRKLNSTKGNRTTNKMVSRFYAQIRPFKGLTIEGSYTYDFQNRYRYEQPVFHDIWNLYSNTVQTAGTGKTKVTNHDEKWVRNHMDGIIRYETDIDRLNIQATVGGSQEAYRYNWFQASKEDLIAPEMTELNAATANATATGNYSNWAMHSFFGRVNLNWDEKYLFEANLRMDNSSRFAAGKNRRGFFPSFSAGWRMSEEGFMKDIDLVNQFKIRASYGSLGNNSVGDYDYQMFYSASNYTLNNSVQIGMAQRALSNAGLTWETTYLTNVGIDFGVSKLSGNVDFFVKNTKGILIDLPAPLVHGNATVPKSNAAQVRNRGLELNLTWTDRIGQVDYFVGGNVSYVKNKVTKFKGDEPSISGTNMILEGQPINIQYVLSVDRIIQTEEDLALVRAMEEKNPDAFSQYKKPEMGDFLYKDIDGDGCITDKDRIMVGNGTNPTVTFGFNFGASWKGLDFSCILQGATGLKEYWSGQDGASFWPLVRRGNQINKTIADGRWYSGRTDATYPRLLDYSDGRNSVASDFWVQNRSYVRVKNIQLGYTIPKQLSQRLLLDNLRFYVSIDNALTFTGYKGLDPEISGTKYPTMRLTTFGLNLTF</sequence>
<dbReference type="InterPro" id="IPR008969">
    <property type="entry name" value="CarboxyPept-like_regulatory"/>
</dbReference>
<dbReference type="Gene3D" id="2.60.40.1120">
    <property type="entry name" value="Carboxypeptidase-like, regulatory domain"/>
    <property type="match status" value="1"/>
</dbReference>
<dbReference type="Proteomes" id="UP000033047">
    <property type="component" value="Unassembled WGS sequence"/>
</dbReference>
<feature type="signal peptide" evidence="10">
    <location>
        <begin position="1"/>
        <end position="30"/>
    </location>
</feature>
<dbReference type="Pfam" id="PF00593">
    <property type="entry name" value="TonB_dep_Rec_b-barrel"/>
    <property type="match status" value="1"/>
</dbReference>
<evidence type="ECO:0000313" key="14">
    <source>
        <dbReference type="Proteomes" id="UP000033047"/>
    </source>
</evidence>
<dbReference type="GO" id="GO:0009279">
    <property type="term" value="C:cell outer membrane"/>
    <property type="evidence" value="ECO:0007669"/>
    <property type="project" value="UniProtKB-SubCell"/>
</dbReference>
<dbReference type="PROSITE" id="PS52016">
    <property type="entry name" value="TONB_DEPENDENT_REC_3"/>
    <property type="match status" value="1"/>
</dbReference>
<dbReference type="InterPro" id="IPR036942">
    <property type="entry name" value="Beta-barrel_TonB_sf"/>
</dbReference>
<dbReference type="HOGENOM" id="CLU_004317_1_1_10"/>
<evidence type="ECO:0000256" key="8">
    <source>
        <dbReference type="PROSITE-ProRule" id="PRU01360"/>
    </source>
</evidence>
<dbReference type="Gene3D" id="2.40.170.20">
    <property type="entry name" value="TonB-dependent receptor, beta-barrel domain"/>
    <property type="match status" value="1"/>
</dbReference>
<evidence type="ECO:0000256" key="3">
    <source>
        <dbReference type="ARBA" id="ARBA00022452"/>
    </source>
</evidence>
<dbReference type="InterPro" id="IPR023996">
    <property type="entry name" value="TonB-dep_OMP_SusC/RagA"/>
</dbReference>
<dbReference type="SUPFAM" id="SSF56935">
    <property type="entry name" value="Porins"/>
    <property type="match status" value="1"/>
</dbReference>
<reference evidence="13 14" key="1">
    <citation type="submission" date="2013-04" db="EMBL/GenBank/DDBJ databases">
        <title>The Genome Sequence of Parabacteroides goldsteinii DSM 19448.</title>
        <authorList>
            <consortium name="The Broad Institute Genomics Platform"/>
            <person name="Earl A."/>
            <person name="Ward D."/>
            <person name="Feldgarden M."/>
            <person name="Gevers D."/>
            <person name="Martens E."/>
            <person name="Sakamoto M."/>
            <person name="Benno Y."/>
            <person name="Song Y."/>
            <person name="Liu C."/>
            <person name="Lee J."/>
            <person name="Bolanos M."/>
            <person name="Vaisanen M.L."/>
            <person name="Finegold S.M."/>
            <person name="Walker B."/>
            <person name="Young S."/>
            <person name="Zeng Q."/>
            <person name="Gargeya S."/>
            <person name="Fitzgerald M."/>
            <person name="Haas B."/>
            <person name="Abouelleil A."/>
            <person name="Allen A.W."/>
            <person name="Alvarado L."/>
            <person name="Arachchi H.M."/>
            <person name="Berlin A.M."/>
            <person name="Chapman S.B."/>
            <person name="Gainer-Dewar J."/>
            <person name="Goldberg J."/>
            <person name="Griggs A."/>
            <person name="Gujja S."/>
            <person name="Hansen M."/>
            <person name="Howarth C."/>
            <person name="Imamovic A."/>
            <person name="Ireland A."/>
            <person name="Larimer J."/>
            <person name="McCowan C."/>
            <person name="Murphy C."/>
            <person name="Pearson M."/>
            <person name="Poon T.W."/>
            <person name="Priest M."/>
            <person name="Roberts A."/>
            <person name="Saif S."/>
            <person name="Shea T."/>
            <person name="Sisk P."/>
            <person name="Sykes S."/>
            <person name="Wortman J."/>
            <person name="Nusbaum C."/>
            <person name="Birren B."/>
        </authorList>
    </citation>
    <scope>NUCLEOTIDE SEQUENCE [LARGE SCALE GENOMIC DNA]</scope>
    <source>
        <strain evidence="13 14">DSM 19448</strain>
    </source>
</reference>
<keyword evidence="7 8" id="KW-0998">Cell outer membrane</keyword>
<comment type="subcellular location">
    <subcellularLocation>
        <location evidence="1 8">Cell outer membrane</location>
        <topology evidence="1 8">Multi-pass membrane protein</topology>
    </subcellularLocation>
</comment>
<comment type="similarity">
    <text evidence="8 9">Belongs to the TonB-dependent receptor family.</text>
</comment>
<comment type="caution">
    <text evidence="13">The sequence shown here is derived from an EMBL/GenBank/DDBJ whole genome shotgun (WGS) entry which is preliminary data.</text>
</comment>
<evidence type="ECO:0000256" key="10">
    <source>
        <dbReference type="SAM" id="SignalP"/>
    </source>
</evidence>
<keyword evidence="4 8" id="KW-0812">Transmembrane</keyword>
<evidence type="ECO:0000256" key="2">
    <source>
        <dbReference type="ARBA" id="ARBA00022448"/>
    </source>
</evidence>
<evidence type="ECO:0000256" key="1">
    <source>
        <dbReference type="ARBA" id="ARBA00004571"/>
    </source>
</evidence>
<dbReference type="InterPro" id="IPR037066">
    <property type="entry name" value="Plug_dom_sf"/>
</dbReference>
<dbReference type="FunFam" id="2.170.130.10:FF:000003">
    <property type="entry name" value="SusC/RagA family TonB-linked outer membrane protein"/>
    <property type="match status" value="1"/>
</dbReference>
<dbReference type="SUPFAM" id="SSF49464">
    <property type="entry name" value="Carboxypeptidase regulatory domain-like"/>
    <property type="match status" value="1"/>
</dbReference>
<evidence type="ECO:0000256" key="7">
    <source>
        <dbReference type="ARBA" id="ARBA00023237"/>
    </source>
</evidence>
<accession>A0A0F5JGS7</accession>
<name>A0A0F5JGS7_9BACT</name>
<feature type="chain" id="PRO_5002490305" evidence="10">
    <location>
        <begin position="31"/>
        <end position="1047"/>
    </location>
</feature>
<evidence type="ECO:0000259" key="12">
    <source>
        <dbReference type="Pfam" id="PF07715"/>
    </source>
</evidence>
<dbReference type="InterPro" id="IPR000531">
    <property type="entry name" value="Beta-barrel_TonB"/>
</dbReference>
<feature type="domain" description="TonB-dependent receptor-like beta-barrel" evidence="11">
    <location>
        <begin position="437"/>
        <end position="1014"/>
    </location>
</feature>
<keyword evidence="2 8" id="KW-0813">Transport</keyword>
<dbReference type="PATRIC" id="fig|927665.4.peg.1437"/>
<feature type="domain" description="TonB-dependent receptor plug" evidence="12">
    <location>
        <begin position="140"/>
        <end position="247"/>
    </location>
</feature>
<dbReference type="STRING" id="927665.HMPREF1535_01406"/>
<gene>
    <name evidence="13" type="ORF">HMPREF1535_01406</name>
</gene>
<protein>
    <submittedName>
        <fullName evidence="13">SusC/RagA family TonB-linked outer membrane protein</fullName>
    </submittedName>
</protein>
<evidence type="ECO:0000313" key="13">
    <source>
        <dbReference type="EMBL" id="KKB56755.1"/>
    </source>
</evidence>
<dbReference type="RefSeq" id="WP_046145670.1">
    <property type="nucleotide sequence ID" value="NZ_KQ033912.1"/>
</dbReference>
<evidence type="ECO:0000256" key="9">
    <source>
        <dbReference type="RuleBase" id="RU003357"/>
    </source>
</evidence>
<keyword evidence="6 8" id="KW-0472">Membrane</keyword>
<evidence type="ECO:0000259" key="11">
    <source>
        <dbReference type="Pfam" id="PF00593"/>
    </source>
</evidence>
<dbReference type="NCBIfam" id="TIGR04057">
    <property type="entry name" value="SusC_RagA_signa"/>
    <property type="match status" value="1"/>
</dbReference>
<keyword evidence="10" id="KW-0732">Signal</keyword>
<organism evidence="13 14">
    <name type="scientific">Parabacteroides goldsteinii DSM 19448 = WAL 12034</name>
    <dbReference type="NCBI Taxonomy" id="927665"/>
    <lineage>
        <taxon>Bacteria</taxon>
        <taxon>Pseudomonadati</taxon>
        <taxon>Bacteroidota</taxon>
        <taxon>Bacteroidia</taxon>
        <taxon>Bacteroidales</taxon>
        <taxon>Tannerellaceae</taxon>
        <taxon>Parabacteroides</taxon>
    </lineage>
</organism>
<dbReference type="NCBIfam" id="TIGR04056">
    <property type="entry name" value="OMP_RagA_SusC"/>
    <property type="match status" value="1"/>
</dbReference>
<keyword evidence="3 8" id="KW-1134">Transmembrane beta strand</keyword>
<dbReference type="InterPro" id="IPR023997">
    <property type="entry name" value="TonB-dep_OMP_SusC/RagA_CS"/>
</dbReference>
<dbReference type="AlphaFoldDB" id="A0A0F5JGS7"/>
<dbReference type="InterPro" id="IPR012910">
    <property type="entry name" value="Plug_dom"/>
</dbReference>
<proteinExistence type="inferred from homology"/>
<evidence type="ECO:0000256" key="4">
    <source>
        <dbReference type="ARBA" id="ARBA00022692"/>
    </source>
</evidence>
<dbReference type="Pfam" id="PF07715">
    <property type="entry name" value="Plug"/>
    <property type="match status" value="1"/>
</dbReference>
<evidence type="ECO:0000256" key="6">
    <source>
        <dbReference type="ARBA" id="ARBA00023136"/>
    </source>
</evidence>
<dbReference type="EMBL" id="AQHV01000010">
    <property type="protein sequence ID" value="KKB56755.1"/>
    <property type="molecule type" value="Genomic_DNA"/>
</dbReference>
<dbReference type="InterPro" id="IPR039426">
    <property type="entry name" value="TonB-dep_rcpt-like"/>
</dbReference>